<organism evidence="1 2">
    <name type="scientific">Promicromonospora sukumoe</name>
    <dbReference type="NCBI Taxonomy" id="88382"/>
    <lineage>
        <taxon>Bacteria</taxon>
        <taxon>Bacillati</taxon>
        <taxon>Actinomycetota</taxon>
        <taxon>Actinomycetes</taxon>
        <taxon>Micrococcales</taxon>
        <taxon>Promicromonosporaceae</taxon>
        <taxon>Promicromonospora</taxon>
    </lineage>
</organism>
<evidence type="ECO:0000313" key="2">
    <source>
        <dbReference type="Proteomes" id="UP000540568"/>
    </source>
</evidence>
<accession>A0A7W3PDR4</accession>
<gene>
    <name evidence="1" type="ORF">FHX71_002005</name>
</gene>
<comment type="caution">
    <text evidence="1">The sequence shown here is derived from an EMBL/GenBank/DDBJ whole genome shotgun (WGS) entry which is preliminary data.</text>
</comment>
<name>A0A7W3PDR4_9MICO</name>
<keyword evidence="2" id="KW-1185">Reference proteome</keyword>
<dbReference type="InterPro" id="IPR048000">
    <property type="entry name" value="TnsA-like"/>
</dbReference>
<dbReference type="AlphaFoldDB" id="A0A7W3PDR4"/>
<dbReference type="EMBL" id="JACGWV010000001">
    <property type="protein sequence ID" value="MBA8808063.1"/>
    <property type="molecule type" value="Genomic_DNA"/>
</dbReference>
<dbReference type="NCBIfam" id="NF033179">
    <property type="entry name" value="TnsA_like_Actin"/>
    <property type="match status" value="1"/>
</dbReference>
<protein>
    <recommendedName>
        <fullName evidence="3">TnsA endonuclease-like protein</fullName>
    </recommendedName>
</protein>
<evidence type="ECO:0008006" key="3">
    <source>
        <dbReference type="Google" id="ProtNLM"/>
    </source>
</evidence>
<sequence>MLTSGSSALAPQRRLGISLSFRTADGTRVTEDLADAWSRPFERLPPARNLVQYKGQRNFTGSWWCATTAEHVGFESWVERDHVMLLDHAATVVGIGSQPFGIDLETDDGTRSHVPDYFVREIDGSVSVIDVRPDELVGDDAAVFSATADACELVGWKYRRVGRPDPVLIENVRWLAGYRHPRCARQELCSQVKDMNLARNPARLVEVAQALGDPVVTLPTVFHLLWRHDLTTDIHGARLSMNSLVRAEK</sequence>
<dbReference type="RefSeq" id="WP_220489608.1">
    <property type="nucleotide sequence ID" value="NZ_BAAATF010000006.1"/>
</dbReference>
<reference evidence="1 2" key="1">
    <citation type="submission" date="2020-07" db="EMBL/GenBank/DDBJ databases">
        <title>Sequencing the genomes of 1000 actinobacteria strains.</title>
        <authorList>
            <person name="Klenk H.-P."/>
        </authorList>
    </citation>
    <scope>NUCLEOTIDE SEQUENCE [LARGE SCALE GENOMIC DNA]</scope>
    <source>
        <strain evidence="1 2">DSM 44121</strain>
    </source>
</reference>
<evidence type="ECO:0000313" key="1">
    <source>
        <dbReference type="EMBL" id="MBA8808063.1"/>
    </source>
</evidence>
<proteinExistence type="predicted"/>
<dbReference type="Proteomes" id="UP000540568">
    <property type="component" value="Unassembled WGS sequence"/>
</dbReference>